<dbReference type="InterPro" id="IPR011989">
    <property type="entry name" value="ARM-like"/>
</dbReference>
<accession>A0A813DLK3</accession>
<feature type="non-terminal residue" evidence="2">
    <location>
        <position position="1"/>
    </location>
</feature>
<dbReference type="GO" id="GO:0000796">
    <property type="term" value="C:condensin complex"/>
    <property type="evidence" value="ECO:0007669"/>
    <property type="project" value="InterPro"/>
</dbReference>
<evidence type="ECO:0000256" key="1">
    <source>
        <dbReference type="SAM" id="Coils"/>
    </source>
</evidence>
<dbReference type="InterPro" id="IPR027165">
    <property type="entry name" value="CND3"/>
</dbReference>
<dbReference type="GO" id="GO:0000793">
    <property type="term" value="C:condensed chromosome"/>
    <property type="evidence" value="ECO:0007669"/>
    <property type="project" value="TreeGrafter"/>
</dbReference>
<dbReference type="GO" id="GO:0007076">
    <property type="term" value="P:mitotic chromosome condensation"/>
    <property type="evidence" value="ECO:0007669"/>
    <property type="project" value="InterPro"/>
</dbReference>
<dbReference type="Gene3D" id="1.25.10.10">
    <property type="entry name" value="Leucine-rich Repeat Variant"/>
    <property type="match status" value="2"/>
</dbReference>
<evidence type="ECO:0000313" key="3">
    <source>
        <dbReference type="Proteomes" id="UP000654075"/>
    </source>
</evidence>
<feature type="coiled-coil region" evidence="1">
    <location>
        <begin position="513"/>
        <end position="577"/>
    </location>
</feature>
<sequence length="1001" mass="105971">MSGQAEMDAAKVLEQCISGEVTEANALPQLLHLHRSNSKAVVAALSEKANAVVQQADAGAAATRAGSFLITVATFLDRENFKAAAADPRPSGNSKGAQKSKVSAPVEEVCRPLLDHILLLSGGKNRAAKDKVVRAQGCNLVAALAAAVPEHRSAEEKLVEFALDKVPSIREKAVRGLSGLLAGRSPSAEMALIARTRDQNTAVRASAVRGLRVSSSTAATLLERIDDIEACVRAQLFMRLADQPTTIEEFGPAAVARLVAGLVDRSSSVRGAAGQAVDAWTQHLGGSLNLLSRCDVTSDEALGEAAAAALAARFPEEGARVARLWLGQVTGKANAGTLPDGPAPVLLARLALASMGDEARDEVLDVPSLLQRTHAALEAASNPTSSPWQEYLLRQLLNVVALVDMCDEGLRRQVERLGEAVLFQAPPQKAAVAEVGTPAATSRMAQSAIDLGIVILRKCNGLARFQAQSAKHQAVESRCSTRIVLLVSEICKPFETAAADDDGEGDQSFTTRLSLQIQELNQATETRQQTKDNIASAMKKALKSEDYIQAQKLKEQSRKNEKELEGLISERSRLSEQRDGVCMRVLAIVTALLRWSNSDLRKDPALLGTLDQILLPLVSLPALSKEVEVAVVYSICLFCVRDGGVARSHWSLLLTLLRGLQAVEGQAKSSPEGAARVLCDTARAAVAARALADCARLHGGVLDRDEVLSAATALAAVPFSSRQAVHVARNSIFVRGREACRVVYNCPIVPIGQRCVLQAVSDLYAPQAAAGAGVNRRSADSFLSEFQRSEAVVPIAFGLLAGHAAGTQPLPPEAVLLLASSVRRRLQRSIPLGAPPPEEALRLASLLLQSAESGVRGRAQTQAAELVVRAAVTQWLHRGTPLPLEALISELGLSEALGAELLLETLSAFPEEANTREVRIDMTRAEVLMDLSSAAPRVMAALSSKAQQPNVSARKCLTAATNWLGVCEARADLLDGFLAASPLLSLAASQLQNGVGKVDSG</sequence>
<gene>
    <name evidence="2" type="ORF">PGLA1383_LOCUS5242</name>
</gene>
<dbReference type="EMBL" id="CAJNNV010002028">
    <property type="protein sequence ID" value="CAE8586368.1"/>
    <property type="molecule type" value="Genomic_DNA"/>
</dbReference>
<dbReference type="SUPFAM" id="SSF48371">
    <property type="entry name" value="ARM repeat"/>
    <property type="match status" value="1"/>
</dbReference>
<proteinExistence type="predicted"/>
<keyword evidence="1" id="KW-0175">Coiled coil</keyword>
<dbReference type="OrthoDB" id="10647354at2759"/>
<dbReference type="PANTHER" id="PTHR14418">
    <property type="entry name" value="CONDENSIN COMPLEX SUBUNIT 3-RELATED"/>
    <property type="match status" value="1"/>
</dbReference>
<dbReference type="InterPro" id="IPR016024">
    <property type="entry name" value="ARM-type_fold"/>
</dbReference>
<protein>
    <submittedName>
        <fullName evidence="2">Uncharacterized protein</fullName>
    </submittedName>
</protein>
<dbReference type="AlphaFoldDB" id="A0A813DLK3"/>
<dbReference type="Proteomes" id="UP000654075">
    <property type="component" value="Unassembled WGS sequence"/>
</dbReference>
<comment type="caution">
    <text evidence="2">The sequence shown here is derived from an EMBL/GenBank/DDBJ whole genome shotgun (WGS) entry which is preliminary data.</text>
</comment>
<keyword evidence="3" id="KW-1185">Reference proteome</keyword>
<evidence type="ECO:0000313" key="2">
    <source>
        <dbReference type="EMBL" id="CAE8586368.1"/>
    </source>
</evidence>
<reference evidence="2" key="1">
    <citation type="submission" date="2021-02" db="EMBL/GenBank/DDBJ databases">
        <authorList>
            <person name="Dougan E. K."/>
            <person name="Rhodes N."/>
            <person name="Thang M."/>
            <person name="Chan C."/>
        </authorList>
    </citation>
    <scope>NUCLEOTIDE SEQUENCE</scope>
</reference>
<dbReference type="PANTHER" id="PTHR14418:SF5">
    <property type="entry name" value="CONDENSIN COMPLEX SUBUNIT 3"/>
    <property type="match status" value="1"/>
</dbReference>
<organism evidence="2 3">
    <name type="scientific">Polarella glacialis</name>
    <name type="common">Dinoflagellate</name>
    <dbReference type="NCBI Taxonomy" id="89957"/>
    <lineage>
        <taxon>Eukaryota</taxon>
        <taxon>Sar</taxon>
        <taxon>Alveolata</taxon>
        <taxon>Dinophyceae</taxon>
        <taxon>Suessiales</taxon>
        <taxon>Suessiaceae</taxon>
        <taxon>Polarella</taxon>
    </lineage>
</organism>
<name>A0A813DLK3_POLGL</name>